<dbReference type="AlphaFoldDB" id="A0AAF0J5Q1"/>
<keyword evidence="6 8" id="KW-1133">Transmembrane helix</keyword>
<evidence type="ECO:0000256" key="7">
    <source>
        <dbReference type="ARBA" id="ARBA00023136"/>
    </source>
</evidence>
<accession>A0AAF0J5Q1</accession>
<evidence type="ECO:0000256" key="2">
    <source>
        <dbReference type="ARBA" id="ARBA00004687"/>
    </source>
</evidence>
<sequence length="263" mass="28443">MHHKHTGPGAWPALHVLQLVLSLGVLQPTLLIISIVDFTRLWPDGVVPWGLRSLVSFSSMLRRTRSGVSLAWDLTLALQNVLLVQLWTGARLSAWVKMAEGYELGEGTAALRKRRLSTREQLEGIVMTSATFPFLWLVALALILLAGAPLESAWGGTAALAAYLGLLSLFPVVHIMGFPPSAAWYRVLTSDGMLSRELIVLVPAMGAWLGAWLTSGALALDWGREWQAWPAPSVYGALAGVIMGNFIALTICLLRATAARTSP</sequence>
<gene>
    <name evidence="9" type="primary">GPI11</name>
    <name evidence="9" type="ORF">MCUN1_000457</name>
</gene>
<feature type="transmembrane region" description="Helical" evidence="8">
    <location>
        <begin position="122"/>
        <end position="147"/>
    </location>
</feature>
<evidence type="ECO:0000256" key="5">
    <source>
        <dbReference type="ARBA" id="ARBA00022824"/>
    </source>
</evidence>
<name>A0AAF0J5Q1_9BASI</name>
<feature type="transmembrane region" description="Helical" evidence="8">
    <location>
        <begin position="12"/>
        <end position="36"/>
    </location>
</feature>
<protein>
    <submittedName>
        <fullName evidence="9">Glycosylphosphatidylinositol (GPI) anchor assembly protein</fullName>
    </submittedName>
</protein>
<evidence type="ECO:0000256" key="3">
    <source>
        <dbReference type="ARBA" id="ARBA00022502"/>
    </source>
</evidence>
<keyword evidence="10" id="KW-1185">Reference proteome</keyword>
<dbReference type="InterPro" id="IPR009580">
    <property type="entry name" value="GPI_biosynthesis_protein_Pig-F"/>
</dbReference>
<evidence type="ECO:0000256" key="8">
    <source>
        <dbReference type="SAM" id="Phobius"/>
    </source>
</evidence>
<keyword evidence="5" id="KW-0256">Endoplasmic reticulum</keyword>
<dbReference type="Pfam" id="PF06699">
    <property type="entry name" value="PIG-F"/>
    <property type="match status" value="1"/>
</dbReference>
<proteinExistence type="predicted"/>
<evidence type="ECO:0000313" key="10">
    <source>
        <dbReference type="Proteomes" id="UP001219933"/>
    </source>
</evidence>
<feature type="transmembrane region" description="Helical" evidence="8">
    <location>
        <begin position="198"/>
        <end position="220"/>
    </location>
</feature>
<reference evidence="9" key="1">
    <citation type="submission" date="2023-03" db="EMBL/GenBank/DDBJ databases">
        <title>Mating type loci evolution in Malassezia.</title>
        <authorList>
            <person name="Coelho M.A."/>
        </authorList>
    </citation>
    <scope>NUCLEOTIDE SEQUENCE</scope>
    <source>
        <strain evidence="9">CBS 11721</strain>
    </source>
</reference>
<evidence type="ECO:0000256" key="4">
    <source>
        <dbReference type="ARBA" id="ARBA00022692"/>
    </source>
</evidence>
<dbReference type="GO" id="GO:0006506">
    <property type="term" value="P:GPI anchor biosynthetic process"/>
    <property type="evidence" value="ECO:0007669"/>
    <property type="project" value="UniProtKB-KW"/>
</dbReference>
<evidence type="ECO:0000256" key="1">
    <source>
        <dbReference type="ARBA" id="ARBA00004477"/>
    </source>
</evidence>
<keyword evidence="4 8" id="KW-0812">Transmembrane</keyword>
<evidence type="ECO:0000313" key="9">
    <source>
        <dbReference type="EMBL" id="WFD33644.1"/>
    </source>
</evidence>
<dbReference type="EMBL" id="CP119877">
    <property type="protein sequence ID" value="WFD33644.1"/>
    <property type="molecule type" value="Genomic_DNA"/>
</dbReference>
<feature type="transmembrane region" description="Helical" evidence="8">
    <location>
        <begin position="153"/>
        <end position="177"/>
    </location>
</feature>
<organism evidence="9 10">
    <name type="scientific">Malassezia cuniculi</name>
    <dbReference type="NCBI Taxonomy" id="948313"/>
    <lineage>
        <taxon>Eukaryota</taxon>
        <taxon>Fungi</taxon>
        <taxon>Dikarya</taxon>
        <taxon>Basidiomycota</taxon>
        <taxon>Ustilaginomycotina</taxon>
        <taxon>Malasseziomycetes</taxon>
        <taxon>Malasseziales</taxon>
        <taxon>Malasseziaceae</taxon>
        <taxon>Malassezia</taxon>
    </lineage>
</organism>
<dbReference type="GO" id="GO:0005789">
    <property type="term" value="C:endoplasmic reticulum membrane"/>
    <property type="evidence" value="ECO:0007669"/>
    <property type="project" value="UniProtKB-SubCell"/>
</dbReference>
<feature type="transmembrane region" description="Helical" evidence="8">
    <location>
        <begin position="232"/>
        <end position="254"/>
    </location>
</feature>
<keyword evidence="7 8" id="KW-0472">Membrane</keyword>
<comment type="subcellular location">
    <subcellularLocation>
        <location evidence="1">Endoplasmic reticulum membrane</location>
        <topology evidence="1">Multi-pass membrane protein</topology>
    </subcellularLocation>
</comment>
<keyword evidence="3" id="KW-0337">GPI-anchor biosynthesis</keyword>
<comment type="pathway">
    <text evidence="2">Glycolipid biosynthesis; glycosylphosphatidylinositol-anchor biosynthesis.</text>
</comment>
<dbReference type="Proteomes" id="UP001219933">
    <property type="component" value="Chromosome 1"/>
</dbReference>
<evidence type="ECO:0000256" key="6">
    <source>
        <dbReference type="ARBA" id="ARBA00022989"/>
    </source>
</evidence>